<evidence type="ECO:0000256" key="1">
    <source>
        <dbReference type="ARBA" id="ARBA00022801"/>
    </source>
</evidence>
<organism evidence="5 6">
    <name type="scientific">Tetranychus urticae</name>
    <name type="common">Two-spotted spider mite</name>
    <dbReference type="NCBI Taxonomy" id="32264"/>
    <lineage>
        <taxon>Eukaryota</taxon>
        <taxon>Metazoa</taxon>
        <taxon>Ecdysozoa</taxon>
        <taxon>Arthropoda</taxon>
        <taxon>Chelicerata</taxon>
        <taxon>Arachnida</taxon>
        <taxon>Acari</taxon>
        <taxon>Acariformes</taxon>
        <taxon>Trombidiformes</taxon>
        <taxon>Prostigmata</taxon>
        <taxon>Eleutherengona</taxon>
        <taxon>Raphignathae</taxon>
        <taxon>Tetranychoidea</taxon>
        <taxon>Tetranychidae</taxon>
        <taxon>Tetranychus</taxon>
    </lineage>
</organism>
<dbReference type="InterPro" id="IPR049772">
    <property type="entry name" value="OTU_OTUD6"/>
</dbReference>
<dbReference type="InterPro" id="IPR050704">
    <property type="entry name" value="Peptidase_C85-like"/>
</dbReference>
<evidence type="ECO:0000259" key="4">
    <source>
        <dbReference type="PROSITE" id="PS50802"/>
    </source>
</evidence>
<dbReference type="PANTHER" id="PTHR12419:SF10">
    <property type="entry name" value="DEUBIQUITINASE OTUD6B"/>
    <property type="match status" value="1"/>
</dbReference>
<keyword evidence="1" id="KW-0378">Hydrolase</keyword>
<dbReference type="AlphaFoldDB" id="T1K273"/>
<feature type="compositionally biased region" description="Acidic residues" evidence="3">
    <location>
        <begin position="93"/>
        <end position="102"/>
    </location>
</feature>
<keyword evidence="6" id="KW-1185">Reference proteome</keyword>
<dbReference type="InterPro" id="IPR003323">
    <property type="entry name" value="OTU_dom"/>
</dbReference>
<evidence type="ECO:0000256" key="2">
    <source>
        <dbReference type="SAM" id="Coils"/>
    </source>
</evidence>
<sequence length="309" mass="35612">MDEEDLLDRHRQEKKELKSKVVELKKGIPKNDKKKKKEIMDEITRLETELRVKQERELDGFLKTCFGSKSDADDSKSSEGVDDIPAIEKLSIDDDEDGEESGGDQFNNLYQVRKISKAQRKRDKKAQLEKEKQERIEAESKELYQNSAKKLEEDRFKAILDGLGLSLYDIPSDGDCMFKAIEHQLSLRGRKTNVQELRSVCASELRKRTADFLPFLINTDSDDIMDEERYHRYCDKIEKTKCWGGNIELQALSYALEVPIKVIQATGPSVDIGIERYSSQQPLIISYHRHAYQLGEHYNSIIPDGSNPH</sequence>
<dbReference type="KEGG" id="tut:107359651"/>
<gene>
    <name evidence="5" type="primary">107359651</name>
</gene>
<dbReference type="EnsemblMetazoa" id="tetur04g03980.1">
    <property type="protein sequence ID" value="tetur04g03980.1"/>
    <property type="gene ID" value="tetur04g03980"/>
</dbReference>
<dbReference type="CDD" id="cd22761">
    <property type="entry name" value="OTU_OTUD6"/>
    <property type="match status" value="1"/>
</dbReference>
<feature type="coiled-coil region" evidence="2">
    <location>
        <begin position="118"/>
        <end position="146"/>
    </location>
</feature>
<dbReference type="InterPro" id="IPR038765">
    <property type="entry name" value="Papain-like_cys_pep_sf"/>
</dbReference>
<protein>
    <recommendedName>
        <fullName evidence="4">OTU domain-containing protein</fullName>
    </recommendedName>
</protein>
<evidence type="ECO:0000313" key="6">
    <source>
        <dbReference type="Proteomes" id="UP000015104"/>
    </source>
</evidence>
<dbReference type="eggNOG" id="KOG2606">
    <property type="taxonomic scope" value="Eukaryota"/>
</dbReference>
<dbReference type="OrthoDB" id="415023at2759"/>
<feature type="compositionally biased region" description="Basic and acidic residues" evidence="3">
    <location>
        <begin position="70"/>
        <end position="79"/>
    </location>
</feature>
<name>T1K273_TETUR</name>
<dbReference type="Gene3D" id="3.90.70.80">
    <property type="match status" value="1"/>
</dbReference>
<evidence type="ECO:0000256" key="3">
    <source>
        <dbReference type="SAM" id="MobiDB-lite"/>
    </source>
</evidence>
<dbReference type="Proteomes" id="UP000015104">
    <property type="component" value="Unassembled WGS sequence"/>
</dbReference>
<dbReference type="EMBL" id="CAEY01001359">
    <property type="status" value="NOT_ANNOTATED_CDS"/>
    <property type="molecule type" value="Genomic_DNA"/>
</dbReference>
<dbReference type="STRING" id="32264.T1K273"/>
<accession>T1K273</accession>
<dbReference type="PROSITE" id="PS50802">
    <property type="entry name" value="OTU"/>
    <property type="match status" value="1"/>
</dbReference>
<feature type="region of interest" description="Disordered" evidence="3">
    <location>
        <begin position="65"/>
        <end position="105"/>
    </location>
</feature>
<evidence type="ECO:0000313" key="5">
    <source>
        <dbReference type="EnsemblMetazoa" id="tetur04g03980.1"/>
    </source>
</evidence>
<keyword evidence="2" id="KW-0175">Coiled coil</keyword>
<dbReference type="OMA" id="YELGAHY"/>
<dbReference type="GO" id="GO:0016579">
    <property type="term" value="P:protein deubiquitination"/>
    <property type="evidence" value="ECO:0007669"/>
    <property type="project" value="TreeGrafter"/>
</dbReference>
<dbReference type="HOGENOM" id="CLU_034963_0_0_1"/>
<dbReference type="PANTHER" id="PTHR12419">
    <property type="entry name" value="OTU DOMAIN CONTAINING PROTEIN"/>
    <property type="match status" value="1"/>
</dbReference>
<proteinExistence type="predicted"/>
<feature type="coiled-coil region" evidence="2">
    <location>
        <begin position="7"/>
        <end position="56"/>
    </location>
</feature>
<feature type="domain" description="OTU" evidence="4">
    <location>
        <begin position="165"/>
        <end position="304"/>
    </location>
</feature>
<dbReference type="GO" id="GO:0004843">
    <property type="term" value="F:cysteine-type deubiquitinase activity"/>
    <property type="evidence" value="ECO:0007669"/>
    <property type="project" value="TreeGrafter"/>
</dbReference>
<reference evidence="6" key="1">
    <citation type="submission" date="2011-08" db="EMBL/GenBank/DDBJ databases">
        <authorList>
            <person name="Rombauts S."/>
        </authorList>
    </citation>
    <scope>NUCLEOTIDE SEQUENCE</scope>
    <source>
        <strain evidence="6">London</strain>
    </source>
</reference>
<reference evidence="5" key="2">
    <citation type="submission" date="2015-06" db="UniProtKB">
        <authorList>
            <consortium name="EnsemblMetazoa"/>
        </authorList>
    </citation>
    <scope>IDENTIFICATION</scope>
</reference>
<dbReference type="SUPFAM" id="SSF54001">
    <property type="entry name" value="Cysteine proteinases"/>
    <property type="match status" value="1"/>
</dbReference>
<dbReference type="Pfam" id="PF02338">
    <property type="entry name" value="OTU"/>
    <property type="match status" value="1"/>
</dbReference>